<proteinExistence type="inferred from homology"/>
<name>A0A1S8GS14_9PROT</name>
<dbReference type="AlphaFoldDB" id="A0A1S8GS14"/>
<dbReference type="GO" id="GO:0005737">
    <property type="term" value="C:cytoplasm"/>
    <property type="evidence" value="ECO:0007669"/>
    <property type="project" value="UniProtKB-SubCell"/>
</dbReference>
<keyword evidence="14" id="KW-1185">Reference proteome</keyword>
<dbReference type="PIRSF" id="PIRSF001549">
    <property type="entry name" value="His-tRNA_synth"/>
    <property type="match status" value="1"/>
</dbReference>
<evidence type="ECO:0000256" key="6">
    <source>
        <dbReference type="ARBA" id="ARBA00022840"/>
    </source>
</evidence>
<evidence type="ECO:0000256" key="7">
    <source>
        <dbReference type="ARBA" id="ARBA00022917"/>
    </source>
</evidence>
<feature type="binding site" evidence="11">
    <location>
        <position position="258"/>
    </location>
    <ligand>
        <name>L-histidine</name>
        <dbReference type="ChEBI" id="CHEBI:57595"/>
    </ligand>
</feature>
<keyword evidence="5 10" id="KW-0547">Nucleotide-binding</keyword>
<dbReference type="InterPro" id="IPR036621">
    <property type="entry name" value="Anticodon-bd_dom_sf"/>
</dbReference>
<dbReference type="InterPro" id="IPR045864">
    <property type="entry name" value="aa-tRNA-synth_II/BPL/LPL"/>
</dbReference>
<feature type="binding site" evidence="11">
    <location>
        <begin position="82"/>
        <end position="84"/>
    </location>
    <ligand>
        <name>L-histidine</name>
        <dbReference type="ChEBI" id="CHEBI:57595"/>
    </ligand>
</feature>
<feature type="binding site" evidence="11">
    <location>
        <position position="130"/>
    </location>
    <ligand>
        <name>L-histidine</name>
        <dbReference type="ChEBI" id="CHEBI:57595"/>
    </ligand>
</feature>
<dbReference type="PROSITE" id="PS50862">
    <property type="entry name" value="AA_TRNA_LIGASE_II"/>
    <property type="match status" value="1"/>
</dbReference>
<evidence type="ECO:0000256" key="1">
    <source>
        <dbReference type="ARBA" id="ARBA00008226"/>
    </source>
</evidence>
<dbReference type="CDD" id="cd00859">
    <property type="entry name" value="HisRS_anticodon"/>
    <property type="match status" value="1"/>
</dbReference>
<feature type="domain" description="Aminoacyl-transfer RNA synthetases class-II family profile" evidence="12">
    <location>
        <begin position="8"/>
        <end position="329"/>
    </location>
</feature>
<evidence type="ECO:0000259" key="12">
    <source>
        <dbReference type="PROSITE" id="PS50862"/>
    </source>
</evidence>
<dbReference type="Gene3D" id="3.40.50.800">
    <property type="entry name" value="Anticodon-binding domain"/>
    <property type="match status" value="1"/>
</dbReference>
<evidence type="ECO:0000256" key="8">
    <source>
        <dbReference type="ARBA" id="ARBA00023146"/>
    </source>
</evidence>
<gene>
    <name evidence="10" type="primary">hisS</name>
    <name evidence="13" type="ORF">AL01_02350</name>
</gene>
<dbReference type="Pfam" id="PF03129">
    <property type="entry name" value="HGTP_anticodon"/>
    <property type="match status" value="1"/>
</dbReference>
<comment type="subcellular location">
    <subcellularLocation>
        <location evidence="10">Cytoplasm</location>
    </subcellularLocation>
</comment>
<dbReference type="HAMAP" id="MF_00127">
    <property type="entry name" value="His_tRNA_synth"/>
    <property type="match status" value="1"/>
</dbReference>
<protein>
    <recommendedName>
        <fullName evidence="10">Histidine--tRNA ligase</fullName>
        <ecNumber evidence="10">6.1.1.21</ecNumber>
    </recommendedName>
    <alternativeName>
        <fullName evidence="10">Histidyl-tRNA synthetase</fullName>
        <shortName evidence="10">HisRS</shortName>
    </alternativeName>
</protein>
<dbReference type="GO" id="GO:0006427">
    <property type="term" value="P:histidyl-tRNA aminoacylation"/>
    <property type="evidence" value="ECO:0007669"/>
    <property type="project" value="UniProtKB-UniRule"/>
</dbReference>
<comment type="catalytic activity">
    <reaction evidence="9 10">
        <text>tRNA(His) + L-histidine + ATP = L-histidyl-tRNA(His) + AMP + diphosphate + H(+)</text>
        <dbReference type="Rhea" id="RHEA:17313"/>
        <dbReference type="Rhea" id="RHEA-COMP:9665"/>
        <dbReference type="Rhea" id="RHEA-COMP:9689"/>
        <dbReference type="ChEBI" id="CHEBI:15378"/>
        <dbReference type="ChEBI" id="CHEBI:30616"/>
        <dbReference type="ChEBI" id="CHEBI:33019"/>
        <dbReference type="ChEBI" id="CHEBI:57595"/>
        <dbReference type="ChEBI" id="CHEBI:78442"/>
        <dbReference type="ChEBI" id="CHEBI:78527"/>
        <dbReference type="ChEBI" id="CHEBI:456215"/>
        <dbReference type="EC" id="6.1.1.21"/>
    </reaction>
</comment>
<dbReference type="InterPro" id="IPR015807">
    <property type="entry name" value="His-tRNA-ligase"/>
</dbReference>
<dbReference type="RefSeq" id="WP_077395636.1">
    <property type="nucleotide sequence ID" value="NZ_JATM01000001.1"/>
</dbReference>
<evidence type="ECO:0000256" key="5">
    <source>
        <dbReference type="ARBA" id="ARBA00022741"/>
    </source>
</evidence>
<dbReference type="STRING" id="1539051.AL01_02350"/>
<feature type="binding site" evidence="11">
    <location>
        <position position="112"/>
    </location>
    <ligand>
        <name>L-histidine</name>
        <dbReference type="ChEBI" id="CHEBI:57595"/>
    </ligand>
</feature>
<evidence type="ECO:0000313" key="14">
    <source>
        <dbReference type="Proteomes" id="UP000200980"/>
    </source>
</evidence>
<organism evidence="13 14">
    <name type="scientific">Bombella intestini</name>
    <dbReference type="NCBI Taxonomy" id="1539051"/>
    <lineage>
        <taxon>Bacteria</taxon>
        <taxon>Pseudomonadati</taxon>
        <taxon>Pseudomonadota</taxon>
        <taxon>Alphaproteobacteria</taxon>
        <taxon>Acetobacterales</taxon>
        <taxon>Acetobacteraceae</taxon>
        <taxon>Bombella</taxon>
    </lineage>
</organism>
<comment type="subunit">
    <text evidence="2 10">Homodimer.</text>
</comment>
<dbReference type="SUPFAM" id="SSF55681">
    <property type="entry name" value="Class II aaRS and biotin synthetases"/>
    <property type="match status" value="1"/>
</dbReference>
<dbReference type="CDD" id="cd00773">
    <property type="entry name" value="HisRS-like_core"/>
    <property type="match status" value="1"/>
</dbReference>
<dbReference type="InterPro" id="IPR033656">
    <property type="entry name" value="HisRS_anticodon"/>
</dbReference>
<comment type="similarity">
    <text evidence="1 10">Belongs to the class-II aminoacyl-tRNA synthetase family.</text>
</comment>
<evidence type="ECO:0000256" key="10">
    <source>
        <dbReference type="HAMAP-Rule" id="MF_00127"/>
    </source>
</evidence>
<keyword evidence="6 10" id="KW-0067">ATP-binding</keyword>
<dbReference type="GO" id="GO:0005524">
    <property type="term" value="F:ATP binding"/>
    <property type="evidence" value="ECO:0007669"/>
    <property type="project" value="UniProtKB-UniRule"/>
</dbReference>
<dbReference type="InterPro" id="IPR041715">
    <property type="entry name" value="HisRS-like_core"/>
</dbReference>
<dbReference type="PANTHER" id="PTHR43707:SF1">
    <property type="entry name" value="HISTIDINE--TRNA LIGASE, MITOCHONDRIAL-RELATED"/>
    <property type="match status" value="1"/>
</dbReference>
<keyword evidence="7 10" id="KW-0648">Protein biosynthesis</keyword>
<dbReference type="SUPFAM" id="SSF52954">
    <property type="entry name" value="Class II aaRS ABD-related"/>
    <property type="match status" value="1"/>
</dbReference>
<feature type="binding site" evidence="11">
    <location>
        <position position="126"/>
    </location>
    <ligand>
        <name>L-histidine</name>
        <dbReference type="ChEBI" id="CHEBI:57595"/>
    </ligand>
</feature>
<comment type="caution">
    <text evidence="13">The sequence shown here is derived from an EMBL/GenBank/DDBJ whole genome shotgun (WGS) entry which is preliminary data.</text>
</comment>
<evidence type="ECO:0000256" key="3">
    <source>
        <dbReference type="ARBA" id="ARBA00022490"/>
    </source>
</evidence>
<keyword evidence="4 10" id="KW-0436">Ligase</keyword>
<reference evidence="13 14" key="1">
    <citation type="journal article" date="2016" name="PLoS ONE">
        <title>Whole-Genome Sequence Analysis of Bombella intestini LMG 28161T, a Novel Acetic Acid Bacterium Isolated from the Crop of a Red-Tailed Bumble Bee, Bombus lapidarius.</title>
        <authorList>
            <person name="Li L."/>
            <person name="Illeghems K."/>
            <person name="Van Kerrebroeck S."/>
            <person name="Borremans W."/>
            <person name="Cleenwerck I."/>
            <person name="Smagghe G."/>
            <person name="De Vuyst L."/>
            <person name="Vandamme P."/>
        </authorList>
    </citation>
    <scope>NUCLEOTIDE SEQUENCE [LARGE SCALE GENOMIC DNA]</scope>
    <source>
        <strain evidence="13 14">R-52487</strain>
    </source>
</reference>
<dbReference type="Proteomes" id="UP000200980">
    <property type="component" value="Unassembled WGS sequence"/>
</dbReference>
<dbReference type="InterPro" id="IPR006195">
    <property type="entry name" value="aa-tRNA-synth_II"/>
</dbReference>
<dbReference type="PANTHER" id="PTHR43707">
    <property type="entry name" value="HISTIDYL-TRNA SYNTHETASE"/>
    <property type="match status" value="1"/>
</dbReference>
<dbReference type="NCBIfam" id="TIGR00442">
    <property type="entry name" value="hisS"/>
    <property type="match status" value="1"/>
</dbReference>
<dbReference type="InterPro" id="IPR004516">
    <property type="entry name" value="HisRS/HisZ"/>
</dbReference>
<dbReference type="Pfam" id="PF13393">
    <property type="entry name" value="tRNA-synt_His"/>
    <property type="match status" value="1"/>
</dbReference>
<evidence type="ECO:0000256" key="4">
    <source>
        <dbReference type="ARBA" id="ARBA00022598"/>
    </source>
</evidence>
<dbReference type="InterPro" id="IPR004154">
    <property type="entry name" value="Anticodon-bd"/>
</dbReference>
<evidence type="ECO:0000256" key="9">
    <source>
        <dbReference type="ARBA" id="ARBA00047639"/>
    </source>
</evidence>
<evidence type="ECO:0000256" key="2">
    <source>
        <dbReference type="ARBA" id="ARBA00011738"/>
    </source>
</evidence>
<keyword evidence="8 10" id="KW-0030">Aminoacyl-tRNA synthetase</keyword>
<evidence type="ECO:0000256" key="11">
    <source>
        <dbReference type="PIRSR" id="PIRSR001549-1"/>
    </source>
</evidence>
<feature type="binding site" evidence="11">
    <location>
        <begin position="262"/>
        <end position="263"/>
    </location>
    <ligand>
        <name>L-histidine</name>
        <dbReference type="ChEBI" id="CHEBI:57595"/>
    </ligand>
</feature>
<evidence type="ECO:0000313" key="13">
    <source>
        <dbReference type="EMBL" id="OOL19821.1"/>
    </source>
</evidence>
<dbReference type="Gene3D" id="3.30.930.10">
    <property type="entry name" value="Bira Bifunctional Protein, Domain 2"/>
    <property type="match status" value="1"/>
</dbReference>
<dbReference type="GO" id="GO:0004821">
    <property type="term" value="F:histidine-tRNA ligase activity"/>
    <property type="evidence" value="ECO:0007669"/>
    <property type="project" value="UniProtKB-UniRule"/>
</dbReference>
<keyword evidence="3 10" id="KW-0963">Cytoplasm</keyword>
<accession>A0A1S8GS14</accession>
<dbReference type="EC" id="6.1.1.21" evidence="10"/>
<dbReference type="EMBL" id="JATM01000001">
    <property type="protein sequence ID" value="OOL19821.1"/>
    <property type="molecule type" value="Genomic_DNA"/>
</dbReference>
<sequence length="416" mass="46179">MARFRPPRGTKDLLGEDMRRHQKVTGMGKTIFHRYGFSQWATPIFEDTHVFARSLGESSDVVSKEMYTFEDRGGESLTLRPEGTAGVARALVSNSLTQALPQKIFYTGPMFRYERPQKGRFRQFHQIGAELIGAESPFRDAEIIAMARDFLVALGLGDDLRLELNTLGDKASRMAWREALVAYFRQHEDRLSEDSRSRLEINPLRILDSKAEQDRALLADAPAFDDYLNDESRTFWNELKAALEAFGVAFVENPRIVRGLDYYSHTVFEFVTDKLGAQGTVLAGGRYEGLVEEMGGPAVPCIGWAAGVERLAALIEAPVADVSDVAILPMGDAALLKAASISRSLRDSGLSVSIETRGNMKKRMDRIVQSGASHALFLGDDDLARDVVQLRHLASREQEEVPVADIVSVLERARAS</sequence>
<dbReference type="OrthoDB" id="9800814at2"/>